<dbReference type="InterPro" id="IPR001173">
    <property type="entry name" value="Glyco_trans_2-like"/>
</dbReference>
<dbReference type="EMBL" id="PPSL01000002">
    <property type="protein sequence ID" value="PQJ11639.1"/>
    <property type="molecule type" value="Genomic_DNA"/>
</dbReference>
<proteinExistence type="predicted"/>
<dbReference type="Proteomes" id="UP000239872">
    <property type="component" value="Unassembled WGS sequence"/>
</dbReference>
<protein>
    <recommendedName>
        <fullName evidence="1">Glycosyltransferase 2-like domain-containing protein</fullName>
    </recommendedName>
</protein>
<dbReference type="RefSeq" id="WP_105038519.1">
    <property type="nucleotide sequence ID" value="NZ_PPSL01000002.1"/>
</dbReference>
<dbReference type="SUPFAM" id="SSF53448">
    <property type="entry name" value="Nucleotide-diphospho-sugar transferases"/>
    <property type="match status" value="1"/>
</dbReference>
<dbReference type="Gene3D" id="3.90.550.10">
    <property type="entry name" value="Spore Coat Polysaccharide Biosynthesis Protein SpsA, Chain A"/>
    <property type="match status" value="1"/>
</dbReference>
<dbReference type="Pfam" id="PF00535">
    <property type="entry name" value="Glycos_transf_2"/>
    <property type="match status" value="1"/>
</dbReference>
<organism evidence="2 3">
    <name type="scientific">Flavipsychrobacter stenotrophus</name>
    <dbReference type="NCBI Taxonomy" id="2077091"/>
    <lineage>
        <taxon>Bacteria</taxon>
        <taxon>Pseudomonadati</taxon>
        <taxon>Bacteroidota</taxon>
        <taxon>Chitinophagia</taxon>
        <taxon>Chitinophagales</taxon>
        <taxon>Chitinophagaceae</taxon>
        <taxon>Flavipsychrobacter</taxon>
    </lineage>
</organism>
<keyword evidence="3" id="KW-1185">Reference proteome</keyword>
<dbReference type="PANTHER" id="PTHR43685">
    <property type="entry name" value="GLYCOSYLTRANSFERASE"/>
    <property type="match status" value="1"/>
</dbReference>
<accession>A0A2S7SXI3</accession>
<gene>
    <name evidence="2" type="ORF">CJD36_007535</name>
</gene>
<name>A0A2S7SXI3_9BACT</name>
<dbReference type="OrthoDB" id="6638511at2"/>
<comment type="caution">
    <text evidence="2">The sequence shown here is derived from an EMBL/GenBank/DDBJ whole genome shotgun (WGS) entry which is preliminary data.</text>
</comment>
<sequence length="321" mass="36473">MVSIIIPTYNRANLIGYTLNSLRQEFHPGISIEILVVDDGSDDGTEDMIRSNYAHVIFLKNRGKGAPAARNTGLHAAKGEYILYLDSDDLIGPGYFKEKITLLEQTDLVNACYGEYDFFRSDNGFSESDIIFKHKYPLIESEFESELHLVNNLGGNYIPPNAIIWKTYLLKKIGGHDESLLINQDVDLLIRAIFNGLQMRGIKDGTKVYIRSHSLDTRVGAIANSTNKLRNMIDLRKRIYADLVKYKFDTPACLLALSTSLFNLWRSTRNVNRQIADEFLQLSKEVYWPVEIKGNIVYRALSKLVGPVKAVELKYSLLKRD</sequence>
<evidence type="ECO:0000313" key="2">
    <source>
        <dbReference type="EMBL" id="PQJ11639.1"/>
    </source>
</evidence>
<feature type="domain" description="Glycosyltransferase 2-like" evidence="1">
    <location>
        <begin position="3"/>
        <end position="139"/>
    </location>
</feature>
<dbReference type="AlphaFoldDB" id="A0A2S7SXI3"/>
<reference evidence="2 3" key="1">
    <citation type="submission" date="2018-01" db="EMBL/GenBank/DDBJ databases">
        <title>A novel member of the phylum Bacteroidetes isolated from glacier ice.</title>
        <authorList>
            <person name="Liu Q."/>
            <person name="Xin Y.-H."/>
        </authorList>
    </citation>
    <scope>NUCLEOTIDE SEQUENCE [LARGE SCALE GENOMIC DNA]</scope>
    <source>
        <strain evidence="2 3">RB1R16</strain>
    </source>
</reference>
<evidence type="ECO:0000313" key="3">
    <source>
        <dbReference type="Proteomes" id="UP000239872"/>
    </source>
</evidence>
<dbReference type="InterPro" id="IPR050834">
    <property type="entry name" value="Glycosyltransf_2"/>
</dbReference>
<dbReference type="InterPro" id="IPR029044">
    <property type="entry name" value="Nucleotide-diphossugar_trans"/>
</dbReference>
<dbReference type="PANTHER" id="PTHR43685:SF2">
    <property type="entry name" value="GLYCOSYLTRANSFERASE 2-LIKE DOMAIN-CONTAINING PROTEIN"/>
    <property type="match status" value="1"/>
</dbReference>
<evidence type="ECO:0000259" key="1">
    <source>
        <dbReference type="Pfam" id="PF00535"/>
    </source>
</evidence>